<accession>A0ABT7MMA5</accession>
<comment type="caution">
    <text evidence="2">The sequence shown here is derived from an EMBL/GenBank/DDBJ whole genome shotgun (WGS) entry which is preliminary data.</text>
</comment>
<evidence type="ECO:0000313" key="2">
    <source>
        <dbReference type="EMBL" id="MDL5376317.1"/>
    </source>
</evidence>
<name>A0ABT7MMA5_9BACL</name>
<gene>
    <name evidence="2" type="ORF">QR695_04780</name>
</gene>
<evidence type="ECO:0000313" key="3">
    <source>
        <dbReference type="Proteomes" id="UP001230807"/>
    </source>
</evidence>
<feature type="transmembrane region" description="Helical" evidence="1">
    <location>
        <begin position="7"/>
        <end position="26"/>
    </location>
</feature>
<keyword evidence="1" id="KW-1133">Transmembrane helix</keyword>
<keyword evidence="3" id="KW-1185">Reference proteome</keyword>
<evidence type="ECO:0000256" key="1">
    <source>
        <dbReference type="SAM" id="Phobius"/>
    </source>
</evidence>
<reference evidence="2 3" key="1">
    <citation type="submission" date="2023-06" db="EMBL/GenBank/DDBJ databases">
        <title>Influencing factors and mechanism of Cr(VI) reduction by facultative anaerobic Exiguobacterium sp. PY14.</title>
        <authorList>
            <person name="Zou L."/>
        </authorList>
    </citation>
    <scope>NUCLEOTIDE SEQUENCE [LARGE SCALE GENOMIC DNA]</scope>
    <source>
        <strain evidence="2 3">PY14</strain>
    </source>
</reference>
<dbReference type="RefSeq" id="WP_286038213.1">
    <property type="nucleotide sequence ID" value="NZ_CP183077.1"/>
</dbReference>
<proteinExistence type="predicted"/>
<organism evidence="2 3">
    <name type="scientific">Exiguobacterium mexicanum</name>
    <dbReference type="NCBI Taxonomy" id="340146"/>
    <lineage>
        <taxon>Bacteria</taxon>
        <taxon>Bacillati</taxon>
        <taxon>Bacillota</taxon>
        <taxon>Bacilli</taxon>
        <taxon>Bacillales</taxon>
        <taxon>Bacillales Family XII. Incertae Sedis</taxon>
        <taxon>Exiguobacterium</taxon>
    </lineage>
</organism>
<feature type="transmembrane region" description="Helical" evidence="1">
    <location>
        <begin position="59"/>
        <end position="77"/>
    </location>
</feature>
<dbReference type="Proteomes" id="UP001230807">
    <property type="component" value="Unassembled WGS sequence"/>
</dbReference>
<dbReference type="EMBL" id="JASWER010000003">
    <property type="protein sequence ID" value="MDL5376317.1"/>
    <property type="molecule type" value="Genomic_DNA"/>
</dbReference>
<keyword evidence="1" id="KW-0472">Membrane</keyword>
<sequence length="90" mass="9691">MTKPLSFSSLFISISVISLFAIMVYLNVSTLELNETIGSGLFHLKGYYEEGNMIVTEQGIGVITLPLAIGLVASTLIKGAQFYRASSVTN</sequence>
<protein>
    <submittedName>
        <fullName evidence="2">Uncharacterized protein</fullName>
    </submittedName>
</protein>
<keyword evidence="1" id="KW-0812">Transmembrane</keyword>